<gene>
    <name evidence="1" type="ORF">A2911_00270</name>
</gene>
<dbReference type="EMBL" id="MFUW01000013">
    <property type="protein sequence ID" value="OGI90413.1"/>
    <property type="molecule type" value="Genomic_DNA"/>
</dbReference>
<name>A0A1F6X8R9_9BACT</name>
<comment type="caution">
    <text evidence="1">The sequence shown here is derived from an EMBL/GenBank/DDBJ whole genome shotgun (WGS) entry which is preliminary data.</text>
</comment>
<reference evidence="1 2" key="1">
    <citation type="journal article" date="2016" name="Nat. Commun.">
        <title>Thousands of microbial genomes shed light on interconnected biogeochemical processes in an aquifer system.</title>
        <authorList>
            <person name="Anantharaman K."/>
            <person name="Brown C.T."/>
            <person name="Hug L.A."/>
            <person name="Sharon I."/>
            <person name="Castelle C.J."/>
            <person name="Probst A.J."/>
            <person name="Thomas B.C."/>
            <person name="Singh A."/>
            <person name="Wilkins M.J."/>
            <person name="Karaoz U."/>
            <person name="Brodie E.L."/>
            <person name="Williams K.H."/>
            <person name="Hubbard S.S."/>
            <person name="Banfield J.F."/>
        </authorList>
    </citation>
    <scope>NUCLEOTIDE SEQUENCE [LARGE SCALE GENOMIC DNA]</scope>
</reference>
<evidence type="ECO:0000313" key="2">
    <source>
        <dbReference type="Proteomes" id="UP000176814"/>
    </source>
</evidence>
<proteinExistence type="predicted"/>
<dbReference type="AlphaFoldDB" id="A0A1F6X8R9"/>
<sequence>MLNIILERVGGDPEIVGGRKWFTARDLFPDPQPSWDSWHKPSTKEEWEFRDQWNKVTEGRNKFRTWMNHLVELDFVEKVPNTSDGRLPAYRFTPGSFEELSLRSKTCVARRNSGERIRRQSQIEALKAELKKLEEES</sequence>
<organism evidence="1 2">
    <name type="scientific">Candidatus Nomurabacteria bacterium RIFCSPLOWO2_01_FULL_40_15</name>
    <dbReference type="NCBI Taxonomy" id="1801772"/>
    <lineage>
        <taxon>Bacteria</taxon>
        <taxon>Candidatus Nomuraibacteriota</taxon>
    </lineage>
</organism>
<protein>
    <submittedName>
        <fullName evidence="1">Uncharacterized protein</fullName>
    </submittedName>
</protein>
<dbReference type="Proteomes" id="UP000176814">
    <property type="component" value="Unassembled WGS sequence"/>
</dbReference>
<evidence type="ECO:0000313" key="1">
    <source>
        <dbReference type="EMBL" id="OGI90413.1"/>
    </source>
</evidence>
<accession>A0A1F6X8R9</accession>